<name>A0A016TGB5_9BILA</name>
<dbReference type="GO" id="GO:0008237">
    <property type="term" value="F:metallopeptidase activity"/>
    <property type="evidence" value="ECO:0007669"/>
    <property type="project" value="InterPro"/>
</dbReference>
<dbReference type="InterPro" id="IPR024079">
    <property type="entry name" value="MetalloPept_cat_dom_sf"/>
</dbReference>
<dbReference type="Gene3D" id="3.40.390.10">
    <property type="entry name" value="Collagenase (Catalytic Domain)"/>
    <property type="match status" value="1"/>
</dbReference>
<keyword evidence="2" id="KW-1185">Reference proteome</keyword>
<organism evidence="1 2">
    <name type="scientific">Ancylostoma ceylanicum</name>
    <dbReference type="NCBI Taxonomy" id="53326"/>
    <lineage>
        <taxon>Eukaryota</taxon>
        <taxon>Metazoa</taxon>
        <taxon>Ecdysozoa</taxon>
        <taxon>Nematoda</taxon>
        <taxon>Chromadorea</taxon>
        <taxon>Rhabditida</taxon>
        <taxon>Rhabditina</taxon>
        <taxon>Rhabditomorpha</taxon>
        <taxon>Strongyloidea</taxon>
        <taxon>Ancylostomatidae</taxon>
        <taxon>Ancylostomatinae</taxon>
        <taxon>Ancylostoma</taxon>
    </lineage>
</organism>
<protein>
    <recommendedName>
        <fullName evidence="3">Peptidase M13 C-terminal domain-containing protein</fullName>
    </recommendedName>
</protein>
<dbReference type="Proteomes" id="UP000024635">
    <property type="component" value="Unassembled WGS sequence"/>
</dbReference>
<proteinExistence type="predicted"/>
<evidence type="ECO:0000313" key="1">
    <source>
        <dbReference type="EMBL" id="EYC01751.1"/>
    </source>
</evidence>
<gene>
    <name evidence="1" type="primary">Acey_s0105.g3717</name>
    <name evidence="1" type="ORF">Y032_0105g3717</name>
</gene>
<evidence type="ECO:0008006" key="3">
    <source>
        <dbReference type="Google" id="ProtNLM"/>
    </source>
</evidence>
<comment type="caution">
    <text evidence="1">The sequence shown here is derived from an EMBL/GenBank/DDBJ whole genome shotgun (WGS) entry which is preliminary data.</text>
</comment>
<dbReference type="EMBL" id="JARK01001441">
    <property type="protein sequence ID" value="EYC01751.1"/>
    <property type="molecule type" value="Genomic_DNA"/>
</dbReference>
<accession>A0A016TGB5</accession>
<sequence length="107" mass="12122">MGAKIDSPDKAFATSYKKHGAEPRLSGLEEFTNHQLFFIGFASTEQVLENNAVPSVSFHCGMKPLIQLVEDLEILSQRIPYFLGAFDVFLKFKVHLCAQQHEYVQTM</sequence>
<evidence type="ECO:0000313" key="2">
    <source>
        <dbReference type="Proteomes" id="UP000024635"/>
    </source>
</evidence>
<reference evidence="2" key="1">
    <citation type="journal article" date="2015" name="Nat. Genet.">
        <title>The genome and transcriptome of the zoonotic hookworm Ancylostoma ceylanicum identify infection-specific gene families.</title>
        <authorList>
            <person name="Schwarz E.M."/>
            <person name="Hu Y."/>
            <person name="Antoshechkin I."/>
            <person name="Miller M.M."/>
            <person name="Sternberg P.W."/>
            <person name="Aroian R.V."/>
        </authorList>
    </citation>
    <scope>NUCLEOTIDE SEQUENCE</scope>
    <source>
        <strain evidence="2">HY135</strain>
    </source>
</reference>
<dbReference type="AlphaFoldDB" id="A0A016TGB5"/>